<reference evidence="2" key="3">
    <citation type="submission" date="2011-03" db="EMBL/GenBank/DDBJ databases">
        <title>Annotation of Magnaporthe poae ATCC 64411.</title>
        <authorList>
            <person name="Ma L.-J."/>
            <person name="Dead R."/>
            <person name="Young S.K."/>
            <person name="Zeng Q."/>
            <person name="Gargeya S."/>
            <person name="Fitzgerald M."/>
            <person name="Haas B."/>
            <person name="Abouelleil A."/>
            <person name="Alvarado L."/>
            <person name="Arachchi H.M."/>
            <person name="Berlin A."/>
            <person name="Brown A."/>
            <person name="Chapman S.B."/>
            <person name="Chen Z."/>
            <person name="Dunbar C."/>
            <person name="Freedman E."/>
            <person name="Gearin G."/>
            <person name="Gellesch M."/>
            <person name="Goldberg J."/>
            <person name="Griggs A."/>
            <person name="Gujja S."/>
            <person name="Heiman D."/>
            <person name="Howarth C."/>
            <person name="Larson L."/>
            <person name="Lui A."/>
            <person name="MacDonald P.J.P."/>
            <person name="Mehta T."/>
            <person name="Montmayeur A."/>
            <person name="Murphy C."/>
            <person name="Neiman D."/>
            <person name="Pearson M."/>
            <person name="Priest M."/>
            <person name="Roberts A."/>
            <person name="Saif S."/>
            <person name="Shea T."/>
            <person name="Shenoy N."/>
            <person name="Sisk P."/>
            <person name="Stolte C."/>
            <person name="Sykes S."/>
            <person name="Yandava C."/>
            <person name="Wortman J."/>
            <person name="Nusbaum C."/>
            <person name="Birren B."/>
        </authorList>
    </citation>
    <scope>NUCLEOTIDE SEQUENCE</scope>
    <source>
        <strain evidence="2">ATCC 64411</strain>
    </source>
</reference>
<reference evidence="2" key="2">
    <citation type="submission" date="2010-05" db="EMBL/GenBank/DDBJ databases">
        <title>The Genome Sequence of Magnaporthe poae strain ATCC 64411.</title>
        <authorList>
            <consortium name="The Broad Institute Genome Sequencing Platform"/>
            <consortium name="Broad Institute Genome Sequencing Center for Infectious Disease"/>
            <person name="Ma L.-J."/>
            <person name="Dead R."/>
            <person name="Young S."/>
            <person name="Zeng Q."/>
            <person name="Koehrsen M."/>
            <person name="Alvarado L."/>
            <person name="Berlin A."/>
            <person name="Chapman S.B."/>
            <person name="Chen Z."/>
            <person name="Freedman E."/>
            <person name="Gellesch M."/>
            <person name="Goldberg J."/>
            <person name="Griggs A."/>
            <person name="Gujja S."/>
            <person name="Heilman E.R."/>
            <person name="Heiman D."/>
            <person name="Hepburn T."/>
            <person name="Howarth C."/>
            <person name="Jen D."/>
            <person name="Larson L."/>
            <person name="Mehta T."/>
            <person name="Neiman D."/>
            <person name="Pearson M."/>
            <person name="Roberts A."/>
            <person name="Saif S."/>
            <person name="Shea T."/>
            <person name="Shenoy N."/>
            <person name="Sisk P."/>
            <person name="Stolte C."/>
            <person name="Sykes S."/>
            <person name="Walk T."/>
            <person name="White J."/>
            <person name="Yandava C."/>
            <person name="Haas B."/>
            <person name="Nusbaum C."/>
            <person name="Birren B."/>
        </authorList>
    </citation>
    <scope>NUCLEOTIDE SEQUENCE</scope>
    <source>
        <strain evidence="2">ATCC 64411</strain>
    </source>
</reference>
<feature type="region of interest" description="Disordered" evidence="1">
    <location>
        <begin position="1"/>
        <end position="25"/>
    </location>
</feature>
<keyword evidence="4" id="KW-1185">Reference proteome</keyword>
<reference evidence="3" key="5">
    <citation type="submission" date="2015-06" db="UniProtKB">
        <authorList>
            <consortium name="EnsemblFungi"/>
        </authorList>
    </citation>
    <scope>IDENTIFICATION</scope>
    <source>
        <strain evidence="3">ATCC 64411</strain>
    </source>
</reference>
<reference evidence="4" key="1">
    <citation type="submission" date="2010-05" db="EMBL/GenBank/DDBJ databases">
        <title>The genome sequence of Magnaporthe poae strain ATCC 64411.</title>
        <authorList>
            <person name="Ma L.-J."/>
            <person name="Dead R."/>
            <person name="Young S."/>
            <person name="Zeng Q."/>
            <person name="Koehrsen M."/>
            <person name="Alvarado L."/>
            <person name="Berlin A."/>
            <person name="Chapman S.B."/>
            <person name="Chen Z."/>
            <person name="Freedman E."/>
            <person name="Gellesch M."/>
            <person name="Goldberg J."/>
            <person name="Griggs A."/>
            <person name="Gujja S."/>
            <person name="Heilman E.R."/>
            <person name="Heiman D."/>
            <person name="Hepburn T."/>
            <person name="Howarth C."/>
            <person name="Jen D."/>
            <person name="Larson L."/>
            <person name="Mehta T."/>
            <person name="Neiman D."/>
            <person name="Pearson M."/>
            <person name="Roberts A."/>
            <person name="Saif S."/>
            <person name="Shea T."/>
            <person name="Shenoy N."/>
            <person name="Sisk P."/>
            <person name="Stolte C."/>
            <person name="Sykes S."/>
            <person name="Walk T."/>
            <person name="White J."/>
            <person name="Yandava C."/>
            <person name="Haas B."/>
            <person name="Nusbaum C."/>
            <person name="Birren B."/>
        </authorList>
    </citation>
    <scope>NUCLEOTIDE SEQUENCE [LARGE SCALE GENOMIC DNA]</scope>
    <source>
        <strain evidence="4">ATCC 64411 / 73-15</strain>
    </source>
</reference>
<protein>
    <submittedName>
        <fullName evidence="2 3">Uncharacterized protein</fullName>
    </submittedName>
</protein>
<sequence>MHHFASPQDQHNDAGRPGLVGLTNKPYTSLVECNGTFEGPYPLAYANPPSQATAHASDGRANEPAPDTRSTRQMATAELSAVQVNHATEPSTLPKGVDEVALLHIGAWIYELSRA</sequence>
<dbReference type="OrthoDB" id="10460586at2759"/>
<gene>
    <name evidence="2" type="ORF">MAPG_10865</name>
</gene>
<evidence type="ECO:0000256" key="1">
    <source>
        <dbReference type="SAM" id="MobiDB-lite"/>
    </source>
</evidence>
<evidence type="ECO:0000313" key="2">
    <source>
        <dbReference type="EMBL" id="KLU91916.1"/>
    </source>
</evidence>
<dbReference type="EnsemblFungi" id="MAPG_10865T0">
    <property type="protein sequence ID" value="MAPG_10865T0"/>
    <property type="gene ID" value="MAPG_10865"/>
</dbReference>
<dbReference type="VEuPathDB" id="FungiDB:MAPG_10865"/>
<dbReference type="EMBL" id="ADBL01002679">
    <property type="status" value="NOT_ANNOTATED_CDS"/>
    <property type="molecule type" value="Genomic_DNA"/>
</dbReference>
<reference evidence="3" key="4">
    <citation type="journal article" date="2015" name="G3 (Bethesda)">
        <title>Genome sequences of three phytopathogenic species of the Magnaporthaceae family of fungi.</title>
        <authorList>
            <person name="Okagaki L.H."/>
            <person name="Nunes C.C."/>
            <person name="Sailsbery J."/>
            <person name="Clay B."/>
            <person name="Brown D."/>
            <person name="John T."/>
            <person name="Oh Y."/>
            <person name="Young N."/>
            <person name="Fitzgerald M."/>
            <person name="Haas B.J."/>
            <person name="Zeng Q."/>
            <person name="Young S."/>
            <person name="Adiconis X."/>
            <person name="Fan L."/>
            <person name="Levin J.Z."/>
            <person name="Mitchell T.K."/>
            <person name="Okubara P.A."/>
            <person name="Farman M.L."/>
            <person name="Kohn L.M."/>
            <person name="Birren B."/>
            <person name="Ma L.-J."/>
            <person name="Dean R.A."/>
        </authorList>
    </citation>
    <scope>NUCLEOTIDE SEQUENCE</scope>
    <source>
        <strain evidence="3">ATCC 64411 / 73-15</strain>
    </source>
</reference>
<dbReference type="EMBL" id="GL876978">
    <property type="protein sequence ID" value="KLU91916.1"/>
    <property type="molecule type" value="Genomic_DNA"/>
</dbReference>
<dbReference type="eggNOG" id="ENOG502RNCY">
    <property type="taxonomic scope" value="Eukaryota"/>
</dbReference>
<organism evidence="3 4">
    <name type="scientific">Magnaporthiopsis poae (strain ATCC 64411 / 73-15)</name>
    <name type="common">Kentucky bluegrass fungus</name>
    <name type="synonym">Magnaporthe poae</name>
    <dbReference type="NCBI Taxonomy" id="644358"/>
    <lineage>
        <taxon>Eukaryota</taxon>
        <taxon>Fungi</taxon>
        <taxon>Dikarya</taxon>
        <taxon>Ascomycota</taxon>
        <taxon>Pezizomycotina</taxon>
        <taxon>Sordariomycetes</taxon>
        <taxon>Sordariomycetidae</taxon>
        <taxon>Magnaporthales</taxon>
        <taxon>Magnaporthaceae</taxon>
        <taxon>Magnaporthiopsis</taxon>
    </lineage>
</organism>
<evidence type="ECO:0000313" key="4">
    <source>
        <dbReference type="Proteomes" id="UP000011715"/>
    </source>
</evidence>
<feature type="region of interest" description="Disordered" evidence="1">
    <location>
        <begin position="43"/>
        <end position="72"/>
    </location>
</feature>
<proteinExistence type="predicted"/>
<accession>A0A0C4EDQ7</accession>
<dbReference type="AlphaFoldDB" id="A0A0C4EDQ7"/>
<evidence type="ECO:0000313" key="3">
    <source>
        <dbReference type="EnsemblFungi" id="MAPG_10865T0"/>
    </source>
</evidence>
<name>A0A0C4EDQ7_MAGP6</name>
<dbReference type="Proteomes" id="UP000011715">
    <property type="component" value="Unassembled WGS sequence"/>
</dbReference>